<dbReference type="Pfam" id="PF13925">
    <property type="entry name" value="Katanin_con80"/>
    <property type="match status" value="1"/>
</dbReference>
<dbReference type="Proteomes" id="UP000688947">
    <property type="component" value="Unassembled WGS sequence"/>
</dbReference>
<keyword evidence="2" id="KW-0963">Cytoplasm</keyword>
<evidence type="ECO:0000313" key="7">
    <source>
        <dbReference type="Proteomes" id="UP000688947"/>
    </source>
</evidence>
<dbReference type="GO" id="GO:0007019">
    <property type="term" value="P:microtubule depolymerization"/>
    <property type="evidence" value="ECO:0007669"/>
    <property type="project" value="TreeGrafter"/>
</dbReference>
<evidence type="ECO:0000256" key="1">
    <source>
        <dbReference type="ARBA" id="ARBA00004245"/>
    </source>
</evidence>
<dbReference type="PROSITE" id="PS50082">
    <property type="entry name" value="WD_REPEATS_2"/>
    <property type="match status" value="5"/>
</dbReference>
<feature type="domain" description="Katanin p80 subunit C-terminal" evidence="5">
    <location>
        <begin position="231"/>
        <end position="297"/>
    </location>
</feature>
<evidence type="ECO:0000313" key="6">
    <source>
        <dbReference type="EMBL" id="KAG6960006.1"/>
    </source>
</evidence>
<protein>
    <recommendedName>
        <fullName evidence="5">Katanin p80 subunit C-terminal domain-containing protein</fullName>
    </recommendedName>
</protein>
<dbReference type="FunFam" id="2.130.10.10:FF:000462">
    <property type="entry name" value="Katanin p80 WD40 repeat-containing subunit B1"/>
    <property type="match status" value="1"/>
</dbReference>
<proteinExistence type="predicted"/>
<keyword evidence="4" id="KW-0853">WD repeat</keyword>
<dbReference type="EMBL" id="JAENGZ010000407">
    <property type="protein sequence ID" value="KAG6960006.1"/>
    <property type="molecule type" value="Genomic_DNA"/>
</dbReference>
<gene>
    <name evidence="6" type="ORF">JG687_00008452</name>
</gene>
<evidence type="ECO:0000256" key="4">
    <source>
        <dbReference type="PROSITE-ProRule" id="PRU00221"/>
    </source>
</evidence>
<comment type="caution">
    <text evidence="6">The sequence shown here is derived from an EMBL/GenBank/DDBJ whole genome shotgun (WGS) entry which is preliminary data.</text>
</comment>
<feature type="repeat" description="WD" evidence="4">
    <location>
        <begin position="180"/>
        <end position="214"/>
    </location>
</feature>
<evidence type="ECO:0000256" key="2">
    <source>
        <dbReference type="ARBA" id="ARBA00022490"/>
    </source>
</evidence>
<dbReference type="InterPro" id="IPR019775">
    <property type="entry name" value="WD40_repeat_CS"/>
</dbReference>
<evidence type="ECO:0000259" key="5">
    <source>
        <dbReference type="Pfam" id="PF13925"/>
    </source>
</evidence>
<dbReference type="PANTHER" id="PTHR19845">
    <property type="entry name" value="KATANIN P80 SUBUNIT"/>
    <property type="match status" value="1"/>
</dbReference>
<feature type="repeat" description="WD" evidence="4">
    <location>
        <begin position="96"/>
        <end position="137"/>
    </location>
</feature>
<dbReference type="Pfam" id="PF00400">
    <property type="entry name" value="WD40"/>
    <property type="match status" value="5"/>
</dbReference>
<dbReference type="PROSITE" id="PS00678">
    <property type="entry name" value="WD_REPEATS_1"/>
    <property type="match status" value="3"/>
</dbReference>
<name>A0A8T1UE97_9STRA</name>
<feature type="repeat" description="WD" evidence="4">
    <location>
        <begin position="9"/>
        <end position="51"/>
    </location>
</feature>
<feature type="repeat" description="WD" evidence="4">
    <location>
        <begin position="54"/>
        <end position="95"/>
    </location>
</feature>
<dbReference type="CDD" id="cd00200">
    <property type="entry name" value="WD40"/>
    <property type="match status" value="1"/>
</dbReference>
<comment type="subcellular location">
    <subcellularLocation>
        <location evidence="1">Cytoplasm</location>
        <location evidence="1">Cytoskeleton</location>
    </subcellularLocation>
</comment>
<dbReference type="VEuPathDB" id="FungiDB:PC110_g15582"/>
<dbReference type="PANTHER" id="PTHR19845:SF0">
    <property type="entry name" value="KATANIN P80 WD40 REPEAT-CONTAINING SUBUNIT B1"/>
    <property type="match status" value="1"/>
</dbReference>
<dbReference type="InterPro" id="IPR001680">
    <property type="entry name" value="WD40_rpt"/>
</dbReference>
<accession>A0A8T1UE97</accession>
<dbReference type="PROSITE" id="PS50294">
    <property type="entry name" value="WD_REPEATS_REGION"/>
    <property type="match status" value="5"/>
</dbReference>
<dbReference type="AlphaFoldDB" id="A0A8T1UE97"/>
<feature type="repeat" description="WD" evidence="4">
    <location>
        <begin position="138"/>
        <end position="179"/>
    </location>
</feature>
<evidence type="ECO:0000256" key="3">
    <source>
        <dbReference type="ARBA" id="ARBA00023212"/>
    </source>
</evidence>
<reference evidence="6" key="1">
    <citation type="submission" date="2021-01" db="EMBL/GenBank/DDBJ databases">
        <title>Phytophthora aleatoria, a newly-described species from Pinus radiata is distinct from Phytophthora cactorum isolates based on comparative genomics.</title>
        <authorList>
            <person name="Mcdougal R."/>
            <person name="Panda P."/>
            <person name="Williams N."/>
            <person name="Studholme D.J."/>
        </authorList>
    </citation>
    <scope>NUCLEOTIDE SEQUENCE</scope>
    <source>
        <strain evidence="6">NZFS 3830</strain>
    </source>
</reference>
<dbReference type="SMART" id="SM00320">
    <property type="entry name" value="WD40"/>
    <property type="match status" value="5"/>
</dbReference>
<keyword evidence="3" id="KW-0206">Cytoskeleton</keyword>
<dbReference type="InterPro" id="IPR028021">
    <property type="entry name" value="Katanin_C-terminal"/>
</dbReference>
<dbReference type="GO" id="GO:0008352">
    <property type="term" value="C:katanin complex"/>
    <property type="evidence" value="ECO:0007669"/>
    <property type="project" value="TreeGrafter"/>
</dbReference>
<organism evidence="6 7">
    <name type="scientific">Phytophthora cactorum</name>
    <dbReference type="NCBI Taxonomy" id="29920"/>
    <lineage>
        <taxon>Eukaryota</taxon>
        <taxon>Sar</taxon>
        <taxon>Stramenopiles</taxon>
        <taxon>Oomycota</taxon>
        <taxon>Peronosporomycetes</taxon>
        <taxon>Peronosporales</taxon>
        <taxon>Peronosporaceae</taxon>
        <taxon>Phytophthora</taxon>
    </lineage>
</organism>
<dbReference type="GO" id="GO:0008017">
    <property type="term" value="F:microtubule binding"/>
    <property type="evidence" value="ECO:0007669"/>
    <property type="project" value="InterPro"/>
</dbReference>
<sequence length="298" mass="32819">MALARHSHFLAHSSNVNCLRFGRKSGQVAATGGDDNLVNLWRMREKETKNIMSLSGHQSAVESIVFDPAEHKVVAGSQAGSIKVFDLEAGKVNRTLKGHMASTTTVDYHLYGDYVASGSRDTIVKVWDLRTKSCMQTFKGHSSELTAVSFTPDGRWLTSGDQDGVIKIWDLTAGRLLHEFPDHGGAITSLEFNPEEFILVSSAADRTVRFWDVQEFALIGVTPVDNATSLGVDLEACVLLLPLIVEVLESKFELYLSVGVDSGHKLFDAFSPIVKDARDARQYRSRAINLAGEERYES</sequence>
<dbReference type="OrthoDB" id="10251605at2759"/>